<feature type="region of interest" description="Disordered" evidence="1">
    <location>
        <begin position="407"/>
        <end position="433"/>
    </location>
</feature>
<feature type="compositionally biased region" description="Polar residues" evidence="1">
    <location>
        <begin position="222"/>
        <end position="264"/>
    </location>
</feature>
<gene>
    <name evidence="2" type="ORF">V1264_016937</name>
</gene>
<feature type="compositionally biased region" description="Basic and acidic residues" evidence="1">
    <location>
        <begin position="159"/>
        <end position="216"/>
    </location>
</feature>
<keyword evidence="3" id="KW-1185">Reference proteome</keyword>
<evidence type="ECO:0000313" key="3">
    <source>
        <dbReference type="Proteomes" id="UP001374579"/>
    </source>
</evidence>
<feature type="compositionally biased region" description="Basic residues" evidence="1">
    <location>
        <begin position="623"/>
        <end position="632"/>
    </location>
</feature>
<feature type="compositionally biased region" description="Polar residues" evidence="1">
    <location>
        <begin position="327"/>
        <end position="338"/>
    </location>
</feature>
<feature type="region of interest" description="Disordered" evidence="1">
    <location>
        <begin position="494"/>
        <end position="518"/>
    </location>
</feature>
<feature type="compositionally biased region" description="Polar residues" evidence="1">
    <location>
        <begin position="496"/>
        <end position="514"/>
    </location>
</feature>
<dbReference type="Proteomes" id="UP001374579">
    <property type="component" value="Unassembled WGS sequence"/>
</dbReference>
<organism evidence="2 3">
    <name type="scientific">Littorina saxatilis</name>
    <dbReference type="NCBI Taxonomy" id="31220"/>
    <lineage>
        <taxon>Eukaryota</taxon>
        <taxon>Metazoa</taxon>
        <taxon>Spiralia</taxon>
        <taxon>Lophotrochozoa</taxon>
        <taxon>Mollusca</taxon>
        <taxon>Gastropoda</taxon>
        <taxon>Caenogastropoda</taxon>
        <taxon>Littorinimorpha</taxon>
        <taxon>Littorinoidea</taxon>
        <taxon>Littorinidae</taxon>
        <taxon>Littorina</taxon>
    </lineage>
</organism>
<feature type="compositionally biased region" description="Polar residues" evidence="1">
    <location>
        <begin position="348"/>
        <end position="367"/>
    </location>
</feature>
<feature type="region of interest" description="Disordered" evidence="1">
    <location>
        <begin position="158"/>
        <end position="379"/>
    </location>
</feature>
<comment type="caution">
    <text evidence="2">The sequence shown here is derived from an EMBL/GenBank/DDBJ whole genome shotgun (WGS) entry which is preliminary data.</text>
</comment>
<accession>A0AAN9GE21</accession>
<dbReference type="AlphaFoldDB" id="A0AAN9GE21"/>
<feature type="compositionally biased region" description="Basic and acidic residues" evidence="1">
    <location>
        <begin position="595"/>
        <end position="606"/>
    </location>
</feature>
<protein>
    <submittedName>
        <fullName evidence="2">Uncharacterized protein</fullName>
    </submittedName>
</protein>
<dbReference type="EMBL" id="JBAMIC010000007">
    <property type="protein sequence ID" value="KAK7105573.1"/>
    <property type="molecule type" value="Genomic_DNA"/>
</dbReference>
<reference evidence="2 3" key="1">
    <citation type="submission" date="2024-02" db="EMBL/GenBank/DDBJ databases">
        <title>Chromosome-scale genome assembly of the rough periwinkle Littorina saxatilis.</title>
        <authorList>
            <person name="De Jode A."/>
            <person name="Faria R."/>
            <person name="Formenti G."/>
            <person name="Sims Y."/>
            <person name="Smith T.P."/>
            <person name="Tracey A."/>
            <person name="Wood J.M.D."/>
            <person name="Zagrodzka Z.B."/>
            <person name="Johannesson K."/>
            <person name="Butlin R.K."/>
            <person name="Leder E.H."/>
        </authorList>
    </citation>
    <scope>NUCLEOTIDE SEQUENCE [LARGE SCALE GENOMIC DNA]</scope>
    <source>
        <strain evidence="2">Snail1</strain>
        <tissue evidence="2">Muscle</tissue>
    </source>
</reference>
<evidence type="ECO:0000256" key="1">
    <source>
        <dbReference type="SAM" id="MobiDB-lite"/>
    </source>
</evidence>
<feature type="region of interest" description="Disordered" evidence="1">
    <location>
        <begin position="570"/>
        <end position="675"/>
    </location>
</feature>
<feature type="compositionally biased region" description="Polar residues" evidence="1">
    <location>
        <begin position="272"/>
        <end position="291"/>
    </location>
</feature>
<evidence type="ECO:0000313" key="2">
    <source>
        <dbReference type="EMBL" id="KAK7105573.1"/>
    </source>
</evidence>
<name>A0AAN9GE21_9CAEN</name>
<sequence length="736" mass="82792">MDRMPNIPTKAELHAQVRCRAEEQKLAEHKEELDKVCYAENRALSTNRHRFVVDRRQSFNTVYNRDIPGIQPHARIRRVSRRESDPEVIEIFRKHEDRRRSLKAADEALSRDAVRRLEREYVHALLSNGGDADAEDCGGEGGVTYPDGLHGVDLCGEQSDAKAEDERKTVSGKDKGNIFTEKDDANADTEKEGVKPDRENDDAKIGTEIYQRKENAEVDMQLSETEISTEQLSGNSAQPPQATGYVSSEVQRPSHTPHSSPTHQLNEDCYDNQHQVPEHSQSNDKPNTGTLIMSIDDGGDAQTNSEKNHSKLDTTSNTDNGYERVTKQITTSVDAATDSNKDRDVSDTRNVLDTLQVPGQTEQTSESGETKTAPKRKRSYSDGNIFFNIYEVKTEGDQQYIVPKTGTDEASKQMNGDDVSADNTTRPGRAPKEGWMEIKPADSVGVQRDETYVIEDEVNKAPSPTRRRFVEVTLTLPDADQTLSPRMTRRQGNVMVRSTSTSDVTTMQRHQGNATPADIKLSPSLKRRLAGPECSTARGEAEMTSDDIRYSLSLTRRIAEVARSTSRMTLREADTNVSPRLPRVNLDPKTSPRLARKDVKGKDGYPRPKPIYKQTENNNNKKPAPKRRPLRRSRSELNFDHTALTNSKTRAEIADVPRTSRRGSEGVEGVTSEGRLTSGQRWDSLMYGLTLSQEEREEISRHKRMQLVTSLRKRQQEVDNDVSRRIGTFLSRFDDA</sequence>
<proteinExistence type="predicted"/>